<dbReference type="GO" id="GO:0008270">
    <property type="term" value="F:zinc ion binding"/>
    <property type="evidence" value="ECO:0007669"/>
    <property type="project" value="UniProtKB-KW"/>
</dbReference>
<evidence type="ECO:0000313" key="5">
    <source>
        <dbReference type="Proteomes" id="UP000075885"/>
    </source>
</evidence>
<dbReference type="PROSITE" id="PS50157">
    <property type="entry name" value="ZINC_FINGER_C2H2_2"/>
    <property type="match status" value="1"/>
</dbReference>
<evidence type="ECO:0000256" key="2">
    <source>
        <dbReference type="SAM" id="MobiDB-lite"/>
    </source>
</evidence>
<feature type="region of interest" description="Disordered" evidence="2">
    <location>
        <begin position="122"/>
        <end position="148"/>
    </location>
</feature>
<dbReference type="Proteomes" id="UP000075885">
    <property type="component" value="Unassembled WGS sequence"/>
</dbReference>
<accession>A0A182P0B4</accession>
<reference evidence="4" key="2">
    <citation type="submission" date="2020-05" db="UniProtKB">
        <authorList>
            <consortium name="EnsemblMetazoa"/>
        </authorList>
    </citation>
    <scope>IDENTIFICATION</scope>
    <source>
        <strain evidence="4">Epiroticus2</strain>
    </source>
</reference>
<dbReference type="SMART" id="SM00355">
    <property type="entry name" value="ZnF_C2H2"/>
    <property type="match status" value="2"/>
</dbReference>
<dbReference type="AlphaFoldDB" id="A0A182P0B4"/>
<dbReference type="EnsemblMetazoa" id="AEPI000346-RA">
    <property type="protein sequence ID" value="AEPI000346-PA"/>
    <property type="gene ID" value="AEPI000346"/>
</dbReference>
<feature type="compositionally biased region" description="Basic and acidic residues" evidence="2">
    <location>
        <begin position="126"/>
        <end position="140"/>
    </location>
</feature>
<dbReference type="PROSITE" id="PS00028">
    <property type="entry name" value="ZINC_FINGER_C2H2_1"/>
    <property type="match status" value="1"/>
</dbReference>
<feature type="domain" description="C2H2-type" evidence="3">
    <location>
        <begin position="261"/>
        <end position="284"/>
    </location>
</feature>
<proteinExistence type="predicted"/>
<evidence type="ECO:0000259" key="3">
    <source>
        <dbReference type="PROSITE" id="PS50157"/>
    </source>
</evidence>
<dbReference type="Gene3D" id="3.30.160.60">
    <property type="entry name" value="Classic Zinc Finger"/>
    <property type="match status" value="1"/>
</dbReference>
<protein>
    <recommendedName>
        <fullName evidence="3">C2H2-type domain-containing protein</fullName>
    </recommendedName>
</protein>
<organism evidence="4 5">
    <name type="scientific">Anopheles epiroticus</name>
    <dbReference type="NCBI Taxonomy" id="199890"/>
    <lineage>
        <taxon>Eukaryota</taxon>
        <taxon>Metazoa</taxon>
        <taxon>Ecdysozoa</taxon>
        <taxon>Arthropoda</taxon>
        <taxon>Hexapoda</taxon>
        <taxon>Insecta</taxon>
        <taxon>Pterygota</taxon>
        <taxon>Neoptera</taxon>
        <taxon>Endopterygota</taxon>
        <taxon>Diptera</taxon>
        <taxon>Nematocera</taxon>
        <taxon>Culicoidea</taxon>
        <taxon>Culicidae</taxon>
        <taxon>Anophelinae</taxon>
        <taxon>Anopheles</taxon>
    </lineage>
</organism>
<dbReference type="Pfam" id="PF00096">
    <property type="entry name" value="zf-C2H2"/>
    <property type="match status" value="1"/>
</dbReference>
<keyword evidence="1" id="KW-0862">Zinc</keyword>
<dbReference type="VEuPathDB" id="VectorBase:AEPI000346"/>
<evidence type="ECO:0000313" key="4">
    <source>
        <dbReference type="EnsemblMetazoa" id="AEPI000346-PA"/>
    </source>
</evidence>
<keyword evidence="1" id="KW-0863">Zinc-finger</keyword>
<keyword evidence="5" id="KW-1185">Reference proteome</keyword>
<sequence length="300" mass="33668">MGVVREAKAQDRSGIKYIYYEGKELSIFPINLEKKDRTTGEANSINGADAAAQESDEEIEFILPKDYCAKLSAQRPEESDSRSSELAPLLSELKQNGQLQELAIIERRRSLDVLVVNSIPTGIESPKPEETDNEPNDLRVRPNGVDSSRPCSNKVVTFELENRTDHINMLSKGPLSAKPARSAIAIQKRRTRRTITPNDPAKPLTEMSVRGLNLFQYATLTGGMYQCVECTKDGLEKTFKNKYSFQRHAFLFHEGKQRKVFPCPVCVKQFSRPDKMKSHLRLIHETFHGKAECASPSAAA</sequence>
<name>A0A182P0B4_9DIPT</name>
<keyword evidence="1" id="KW-0479">Metal-binding</keyword>
<dbReference type="SUPFAM" id="SSF57667">
    <property type="entry name" value="beta-beta-alpha zinc fingers"/>
    <property type="match status" value="1"/>
</dbReference>
<reference evidence="5" key="1">
    <citation type="submission" date="2013-03" db="EMBL/GenBank/DDBJ databases">
        <title>The Genome Sequence of Anopheles epiroticus epiroticus2.</title>
        <authorList>
            <consortium name="The Broad Institute Genomics Platform"/>
            <person name="Neafsey D.E."/>
            <person name="Howell P."/>
            <person name="Walker B."/>
            <person name="Young S.K."/>
            <person name="Zeng Q."/>
            <person name="Gargeya S."/>
            <person name="Fitzgerald M."/>
            <person name="Haas B."/>
            <person name="Abouelleil A."/>
            <person name="Allen A.W."/>
            <person name="Alvarado L."/>
            <person name="Arachchi H.M."/>
            <person name="Berlin A.M."/>
            <person name="Chapman S.B."/>
            <person name="Gainer-Dewar J."/>
            <person name="Goldberg J."/>
            <person name="Griggs A."/>
            <person name="Gujja S."/>
            <person name="Hansen M."/>
            <person name="Howarth C."/>
            <person name="Imamovic A."/>
            <person name="Ireland A."/>
            <person name="Larimer J."/>
            <person name="McCowan C."/>
            <person name="Murphy C."/>
            <person name="Pearson M."/>
            <person name="Poon T.W."/>
            <person name="Priest M."/>
            <person name="Roberts A."/>
            <person name="Saif S."/>
            <person name="Shea T."/>
            <person name="Sisk P."/>
            <person name="Sykes S."/>
            <person name="Wortman J."/>
            <person name="Nusbaum C."/>
            <person name="Birren B."/>
        </authorList>
    </citation>
    <scope>NUCLEOTIDE SEQUENCE [LARGE SCALE GENOMIC DNA]</scope>
    <source>
        <strain evidence="5">Epiroticus2</strain>
    </source>
</reference>
<dbReference type="InterPro" id="IPR013087">
    <property type="entry name" value="Znf_C2H2_type"/>
</dbReference>
<evidence type="ECO:0000256" key="1">
    <source>
        <dbReference type="PROSITE-ProRule" id="PRU00042"/>
    </source>
</evidence>
<dbReference type="InterPro" id="IPR036236">
    <property type="entry name" value="Znf_C2H2_sf"/>
</dbReference>